<sequence>MSEHTVAQLAERQMRQWAIGLEVEQRRQHEEAAKPLPESVHPYLTISRDTGAGAGELAHQVGRRLGWEVLDRELLDYMATQYQIPKAMVEWVDETTTSWLVDTFGKWLDRRLVTESEYLTHLGQLVLLAAQSQSTIFVGRGAQFFLPRDRGLILQLVAPLEQRLQRVMQRDGVDEVQARRYLEQTDRDRRAFIRESFHCEVTDPHLYDLVLNLEHLSLEEASELIVSQCERRFGVTRMEGAS</sequence>
<protein>
    <recommendedName>
        <fullName evidence="3">Cytidylate kinase</fullName>
    </recommendedName>
</protein>
<dbReference type="AlphaFoldDB" id="W4M3D8"/>
<gene>
    <name evidence="1" type="ORF">ETSY2_28630</name>
</gene>
<reference evidence="1 2" key="1">
    <citation type="journal article" date="2014" name="Nature">
        <title>An environmental bacterial taxon with a large and distinct metabolic repertoire.</title>
        <authorList>
            <person name="Wilson M.C."/>
            <person name="Mori T."/>
            <person name="Ruckert C."/>
            <person name="Uria A.R."/>
            <person name="Helf M.J."/>
            <person name="Takada K."/>
            <person name="Gernert C."/>
            <person name="Steffens U.A."/>
            <person name="Heycke N."/>
            <person name="Schmitt S."/>
            <person name="Rinke C."/>
            <person name="Helfrich E.J."/>
            <person name="Brachmann A.O."/>
            <person name="Gurgui C."/>
            <person name="Wakimoto T."/>
            <person name="Kracht M."/>
            <person name="Crusemann M."/>
            <person name="Hentschel U."/>
            <person name="Abe I."/>
            <person name="Matsunaga S."/>
            <person name="Kalinowski J."/>
            <person name="Takeyama H."/>
            <person name="Piel J."/>
        </authorList>
    </citation>
    <scope>NUCLEOTIDE SEQUENCE [LARGE SCALE GENOMIC DNA]</scope>
    <source>
        <strain evidence="2">TSY2</strain>
    </source>
</reference>
<dbReference type="HOGENOM" id="CLU_065155_2_0_7"/>
<dbReference type="Gene3D" id="3.40.50.300">
    <property type="entry name" value="P-loop containing nucleotide triphosphate hydrolases"/>
    <property type="match status" value="1"/>
</dbReference>
<dbReference type="Proteomes" id="UP000019140">
    <property type="component" value="Unassembled WGS sequence"/>
</dbReference>
<comment type="caution">
    <text evidence="1">The sequence shown here is derived from an EMBL/GenBank/DDBJ whole genome shotgun (WGS) entry which is preliminary data.</text>
</comment>
<dbReference type="EMBL" id="AZHX01001212">
    <property type="protein sequence ID" value="ETX04466.1"/>
    <property type="molecule type" value="Genomic_DNA"/>
</dbReference>
<evidence type="ECO:0000313" key="1">
    <source>
        <dbReference type="EMBL" id="ETX04466.1"/>
    </source>
</evidence>
<dbReference type="InterPro" id="IPR027417">
    <property type="entry name" value="P-loop_NTPase"/>
</dbReference>
<organism evidence="1 2">
    <name type="scientific">Candidatus Entotheonella gemina</name>
    <dbReference type="NCBI Taxonomy" id="1429439"/>
    <lineage>
        <taxon>Bacteria</taxon>
        <taxon>Pseudomonadati</taxon>
        <taxon>Nitrospinota/Tectimicrobiota group</taxon>
        <taxon>Candidatus Tectimicrobiota</taxon>
        <taxon>Candidatus Entotheonellia</taxon>
        <taxon>Candidatus Entotheonellales</taxon>
        <taxon>Candidatus Entotheonellaceae</taxon>
        <taxon>Candidatus Entotheonella</taxon>
    </lineage>
</organism>
<evidence type="ECO:0000313" key="2">
    <source>
        <dbReference type="Proteomes" id="UP000019140"/>
    </source>
</evidence>
<dbReference type="Pfam" id="PF13189">
    <property type="entry name" value="Cytidylate_kin2"/>
    <property type="match status" value="1"/>
</dbReference>
<name>W4M3D8_9BACT</name>
<keyword evidence="2" id="KW-1185">Reference proteome</keyword>
<accession>W4M3D8</accession>
<proteinExistence type="predicted"/>
<dbReference type="SUPFAM" id="SSF52540">
    <property type="entry name" value="P-loop containing nucleoside triphosphate hydrolases"/>
    <property type="match status" value="1"/>
</dbReference>
<evidence type="ECO:0008006" key="3">
    <source>
        <dbReference type="Google" id="ProtNLM"/>
    </source>
</evidence>